<organism evidence="3 4">
    <name type="scientific">Clostridium colicanis DSM 13634</name>
    <dbReference type="NCBI Taxonomy" id="1121305"/>
    <lineage>
        <taxon>Bacteria</taxon>
        <taxon>Bacillati</taxon>
        <taxon>Bacillota</taxon>
        <taxon>Clostridia</taxon>
        <taxon>Eubacteriales</taxon>
        <taxon>Clostridiaceae</taxon>
        <taxon>Clostridium</taxon>
    </lineage>
</organism>
<keyword evidence="4" id="KW-1185">Reference proteome</keyword>
<evidence type="ECO:0000313" key="3">
    <source>
        <dbReference type="EMBL" id="KYH28193.1"/>
    </source>
</evidence>
<proteinExistence type="inferred from homology"/>
<dbReference type="PANTHER" id="PTHR43567">
    <property type="entry name" value="FLAVOREDOXIN-RELATED-RELATED"/>
    <property type="match status" value="1"/>
</dbReference>
<dbReference type="GO" id="GO:0010181">
    <property type="term" value="F:FMN binding"/>
    <property type="evidence" value="ECO:0007669"/>
    <property type="project" value="InterPro"/>
</dbReference>
<dbReference type="Pfam" id="PF01613">
    <property type="entry name" value="Flavin_Reduct"/>
    <property type="match status" value="1"/>
</dbReference>
<name>A0A151AKN4_9CLOT</name>
<dbReference type="RefSeq" id="WP_061858952.1">
    <property type="nucleotide sequence ID" value="NZ_LTBB01000012.1"/>
</dbReference>
<reference evidence="3 4" key="1">
    <citation type="submission" date="2016-02" db="EMBL/GenBank/DDBJ databases">
        <title>Genome sequence of Clostridium colicanis DSM 13634.</title>
        <authorList>
            <person name="Poehlein A."/>
            <person name="Daniel R."/>
        </authorList>
    </citation>
    <scope>NUCLEOTIDE SEQUENCE [LARGE SCALE GENOMIC DNA]</scope>
    <source>
        <strain evidence="3 4">DSM 13634</strain>
    </source>
</reference>
<dbReference type="InterPro" id="IPR002563">
    <property type="entry name" value="Flavin_Rdtase-like_dom"/>
</dbReference>
<evidence type="ECO:0000256" key="1">
    <source>
        <dbReference type="ARBA" id="ARBA00038054"/>
    </source>
</evidence>
<protein>
    <submittedName>
        <fullName evidence="3">Flavoredoxin</fullName>
    </submittedName>
</protein>
<dbReference type="InterPro" id="IPR012349">
    <property type="entry name" value="Split_barrel_FMN-bd"/>
</dbReference>
<evidence type="ECO:0000313" key="4">
    <source>
        <dbReference type="Proteomes" id="UP000075374"/>
    </source>
</evidence>
<dbReference type="GO" id="GO:0016646">
    <property type="term" value="F:oxidoreductase activity, acting on the CH-NH group of donors, NAD or NADP as acceptor"/>
    <property type="evidence" value="ECO:0007669"/>
    <property type="project" value="UniProtKB-ARBA"/>
</dbReference>
<dbReference type="Gene3D" id="2.30.110.10">
    <property type="entry name" value="Electron Transport, Fmn-binding Protein, Chain A"/>
    <property type="match status" value="1"/>
</dbReference>
<sequence length="167" mass="19267">MALNYTENLEKGIELLQKRGAFLTVKDEDRLNTMTIGWGSVGFQWRIPVFAVLVRKSRYTHNLIENATEFTISIPFEEELKKSLVFCGTKSGRDFDKFQECDLKTEGGKEVSTPVIANCGLIYECKIIYKQDMDPSLLDEDLDKNCYPDKDYHTMYFGKIVACYMNK</sequence>
<feature type="domain" description="Flavin reductase like" evidence="2">
    <location>
        <begin position="22"/>
        <end position="166"/>
    </location>
</feature>
<dbReference type="AlphaFoldDB" id="A0A151AKN4"/>
<dbReference type="PANTHER" id="PTHR43567:SF5">
    <property type="entry name" value="HYPOTHETICAL CYTOSOLIC PROTEIN"/>
    <property type="match status" value="1"/>
</dbReference>
<comment type="similarity">
    <text evidence="1">Belongs to the flavoredoxin family.</text>
</comment>
<dbReference type="PATRIC" id="fig|1121305.3.peg.2147"/>
<dbReference type="EMBL" id="LTBB01000012">
    <property type="protein sequence ID" value="KYH28193.1"/>
    <property type="molecule type" value="Genomic_DNA"/>
</dbReference>
<comment type="caution">
    <text evidence="3">The sequence shown here is derived from an EMBL/GenBank/DDBJ whole genome shotgun (WGS) entry which is preliminary data.</text>
</comment>
<gene>
    <name evidence="3" type="primary">flr_2</name>
    <name evidence="3" type="ORF">CLCOL_21460</name>
</gene>
<accession>A0A151AKN4</accession>
<dbReference type="STRING" id="1121305.CLCOL_21460"/>
<evidence type="ECO:0000259" key="2">
    <source>
        <dbReference type="Pfam" id="PF01613"/>
    </source>
</evidence>
<dbReference type="Proteomes" id="UP000075374">
    <property type="component" value="Unassembled WGS sequence"/>
</dbReference>
<dbReference type="SUPFAM" id="SSF50475">
    <property type="entry name" value="FMN-binding split barrel"/>
    <property type="match status" value="1"/>
</dbReference>
<dbReference type="InterPro" id="IPR052174">
    <property type="entry name" value="Flavoredoxin"/>
</dbReference>